<comment type="caution">
    <text evidence="5">The sequence shown here is derived from an EMBL/GenBank/DDBJ whole genome shotgun (WGS) entry which is preliminary data.</text>
</comment>
<dbReference type="InterPro" id="IPR010499">
    <property type="entry name" value="AraC_E-bd"/>
</dbReference>
<dbReference type="PROSITE" id="PS00041">
    <property type="entry name" value="HTH_ARAC_FAMILY_1"/>
    <property type="match status" value="1"/>
</dbReference>
<dbReference type="EMBL" id="BMLY01000004">
    <property type="protein sequence ID" value="GGP27038.1"/>
    <property type="molecule type" value="Genomic_DNA"/>
</dbReference>
<accession>A0ABQ2PNZ6</accession>
<dbReference type="Pfam" id="PF06445">
    <property type="entry name" value="GyrI-like"/>
    <property type="match status" value="1"/>
</dbReference>
<keyword evidence="3" id="KW-0804">Transcription</keyword>
<sequence>MCNIGQDALTTARYAGTCSSTSPDEPRLNQDLYTRFACVLHFMDTHLDEDLPLSRLAEIAGVSRWHFQRQFAALFGLGVYEYIQLRRLKRAALQLAFRPGQSVLDIALESGYAGPEAFARAFRRQWGQSPSGFRQSPRWHDWHYTYLPLYTLRNRHMTPLRPLQPEIVERAATPVAILQHQGDPALLGQTIRRFIAWRKRNQMPPSTHATFNVLYNDPYTTPAAQYRIDLAVACPPPVVGGDEGLVADVLPGGRYARLRYTGPDETLGAAIRALYVDWLPYSGETLRDTPLWIERVRFYPDVPEHQAISDIYLPLV</sequence>
<keyword evidence="6" id="KW-1185">Reference proteome</keyword>
<dbReference type="PROSITE" id="PS01124">
    <property type="entry name" value="HTH_ARAC_FAMILY_2"/>
    <property type="match status" value="1"/>
</dbReference>
<dbReference type="SUPFAM" id="SSF46689">
    <property type="entry name" value="Homeodomain-like"/>
    <property type="match status" value="2"/>
</dbReference>
<proteinExistence type="predicted"/>
<evidence type="ECO:0000256" key="2">
    <source>
        <dbReference type="ARBA" id="ARBA00023125"/>
    </source>
</evidence>
<evidence type="ECO:0000256" key="3">
    <source>
        <dbReference type="ARBA" id="ARBA00023163"/>
    </source>
</evidence>
<evidence type="ECO:0000259" key="4">
    <source>
        <dbReference type="PROSITE" id="PS01124"/>
    </source>
</evidence>
<keyword evidence="2" id="KW-0238">DNA-binding</keyword>
<dbReference type="InterPro" id="IPR009057">
    <property type="entry name" value="Homeodomain-like_sf"/>
</dbReference>
<dbReference type="PANTHER" id="PTHR40055">
    <property type="entry name" value="TRANSCRIPTIONAL REGULATOR YGIV-RELATED"/>
    <property type="match status" value="1"/>
</dbReference>
<gene>
    <name evidence="5" type="ORF">GCM10010971_28570</name>
</gene>
<keyword evidence="1" id="KW-0805">Transcription regulation</keyword>
<dbReference type="InterPro" id="IPR018062">
    <property type="entry name" value="HTH_AraC-typ_CS"/>
</dbReference>
<reference evidence="6" key="1">
    <citation type="journal article" date="2019" name="Int. J. Syst. Evol. Microbiol.">
        <title>The Global Catalogue of Microorganisms (GCM) 10K type strain sequencing project: providing services to taxonomists for standard genome sequencing and annotation.</title>
        <authorList>
            <consortium name="The Broad Institute Genomics Platform"/>
            <consortium name="The Broad Institute Genome Sequencing Center for Infectious Disease"/>
            <person name="Wu L."/>
            <person name="Ma J."/>
        </authorList>
    </citation>
    <scope>NUCLEOTIDE SEQUENCE [LARGE SCALE GENOMIC DNA]</scope>
    <source>
        <strain evidence="6">CGMCC 1.8860</strain>
    </source>
</reference>
<dbReference type="InterPro" id="IPR018060">
    <property type="entry name" value="HTH_AraC"/>
</dbReference>
<dbReference type="Pfam" id="PF12833">
    <property type="entry name" value="HTH_18"/>
    <property type="match status" value="1"/>
</dbReference>
<evidence type="ECO:0000313" key="6">
    <source>
        <dbReference type="Proteomes" id="UP000621859"/>
    </source>
</evidence>
<dbReference type="InterPro" id="IPR029442">
    <property type="entry name" value="GyrI-like"/>
</dbReference>
<organism evidence="5 6">
    <name type="scientific">Silvimonas amylolytica</name>
    <dbReference type="NCBI Taxonomy" id="449663"/>
    <lineage>
        <taxon>Bacteria</taxon>
        <taxon>Pseudomonadati</taxon>
        <taxon>Pseudomonadota</taxon>
        <taxon>Betaproteobacteria</taxon>
        <taxon>Neisseriales</taxon>
        <taxon>Chitinibacteraceae</taxon>
        <taxon>Silvimonas</taxon>
    </lineage>
</organism>
<dbReference type="Gene3D" id="3.20.80.10">
    <property type="entry name" value="Regulatory factor, effector binding domain"/>
    <property type="match status" value="1"/>
</dbReference>
<protein>
    <submittedName>
        <fullName evidence="5">AraC family transcriptional regulator</fullName>
    </submittedName>
</protein>
<dbReference type="PRINTS" id="PR00032">
    <property type="entry name" value="HTHARAC"/>
</dbReference>
<dbReference type="Gene3D" id="1.10.10.60">
    <property type="entry name" value="Homeodomain-like"/>
    <property type="match status" value="2"/>
</dbReference>
<dbReference type="InterPro" id="IPR011256">
    <property type="entry name" value="Reg_factor_effector_dom_sf"/>
</dbReference>
<dbReference type="SUPFAM" id="SSF55136">
    <property type="entry name" value="Probable bacterial effector-binding domain"/>
    <property type="match status" value="1"/>
</dbReference>
<dbReference type="SMART" id="SM00342">
    <property type="entry name" value="HTH_ARAC"/>
    <property type="match status" value="1"/>
</dbReference>
<evidence type="ECO:0000313" key="5">
    <source>
        <dbReference type="EMBL" id="GGP27038.1"/>
    </source>
</evidence>
<dbReference type="Proteomes" id="UP000621859">
    <property type="component" value="Unassembled WGS sequence"/>
</dbReference>
<dbReference type="InterPro" id="IPR020449">
    <property type="entry name" value="Tscrpt_reg_AraC-type_HTH"/>
</dbReference>
<dbReference type="SMART" id="SM00871">
    <property type="entry name" value="AraC_E_bind"/>
    <property type="match status" value="1"/>
</dbReference>
<dbReference type="PANTHER" id="PTHR40055:SF1">
    <property type="entry name" value="TRANSCRIPTIONAL REGULATOR YGIV-RELATED"/>
    <property type="match status" value="1"/>
</dbReference>
<dbReference type="InterPro" id="IPR050908">
    <property type="entry name" value="SmbC-like"/>
</dbReference>
<evidence type="ECO:0000256" key="1">
    <source>
        <dbReference type="ARBA" id="ARBA00023015"/>
    </source>
</evidence>
<name>A0ABQ2PNZ6_9NEIS</name>
<feature type="domain" description="HTH araC/xylS-type" evidence="4">
    <location>
        <begin position="37"/>
        <end position="136"/>
    </location>
</feature>